<keyword evidence="3" id="KW-1185">Reference proteome</keyword>
<feature type="signal peptide" evidence="1">
    <location>
        <begin position="1"/>
        <end position="42"/>
    </location>
</feature>
<evidence type="ECO:0000313" key="3">
    <source>
        <dbReference type="Proteomes" id="UP000822688"/>
    </source>
</evidence>
<organism evidence="2 3">
    <name type="scientific">Ceratodon purpureus</name>
    <name type="common">Fire moss</name>
    <name type="synonym">Dicranum purpureum</name>
    <dbReference type="NCBI Taxonomy" id="3225"/>
    <lineage>
        <taxon>Eukaryota</taxon>
        <taxon>Viridiplantae</taxon>
        <taxon>Streptophyta</taxon>
        <taxon>Embryophyta</taxon>
        <taxon>Bryophyta</taxon>
        <taxon>Bryophytina</taxon>
        <taxon>Bryopsida</taxon>
        <taxon>Dicranidae</taxon>
        <taxon>Pseudoditrichales</taxon>
        <taxon>Ditrichaceae</taxon>
        <taxon>Ceratodon</taxon>
    </lineage>
</organism>
<reference evidence="2" key="1">
    <citation type="submission" date="2020-06" db="EMBL/GenBank/DDBJ databases">
        <title>WGS assembly of Ceratodon purpureus strain R40.</title>
        <authorList>
            <person name="Carey S.B."/>
            <person name="Jenkins J."/>
            <person name="Shu S."/>
            <person name="Lovell J.T."/>
            <person name="Sreedasyam A."/>
            <person name="Maumus F."/>
            <person name="Tiley G.P."/>
            <person name="Fernandez-Pozo N."/>
            <person name="Barry K."/>
            <person name="Chen C."/>
            <person name="Wang M."/>
            <person name="Lipzen A."/>
            <person name="Daum C."/>
            <person name="Saski C.A."/>
            <person name="Payton A.C."/>
            <person name="Mcbreen J.C."/>
            <person name="Conrad R.E."/>
            <person name="Kollar L.M."/>
            <person name="Olsson S."/>
            <person name="Huttunen S."/>
            <person name="Landis J.B."/>
            <person name="Wickett N.J."/>
            <person name="Johnson M.G."/>
            <person name="Rensing S.A."/>
            <person name="Grimwood J."/>
            <person name="Schmutz J."/>
            <person name="Mcdaniel S.F."/>
        </authorList>
    </citation>
    <scope>NUCLEOTIDE SEQUENCE</scope>
    <source>
        <strain evidence="2">R40</strain>
    </source>
</reference>
<name>A0A8T0H883_CERPU</name>
<feature type="chain" id="PRO_5035727174" evidence="1">
    <location>
        <begin position="43"/>
        <end position="63"/>
    </location>
</feature>
<keyword evidence="1" id="KW-0732">Signal</keyword>
<dbReference type="AlphaFoldDB" id="A0A8T0H883"/>
<sequence length="63" mass="6730">MDTLNLARLSIPPLPSPACSSSLSLSLSLSLLLAMLFQPLLGFDFCSDCLSVCLCTLSPRCPR</sequence>
<dbReference type="EMBL" id="CM026428">
    <property type="protein sequence ID" value="KAG0568146.1"/>
    <property type="molecule type" value="Genomic_DNA"/>
</dbReference>
<proteinExistence type="predicted"/>
<accession>A0A8T0H883</accession>
<dbReference type="Proteomes" id="UP000822688">
    <property type="component" value="Chromosome 7"/>
</dbReference>
<evidence type="ECO:0000313" key="2">
    <source>
        <dbReference type="EMBL" id="KAG0568146.1"/>
    </source>
</evidence>
<evidence type="ECO:0000256" key="1">
    <source>
        <dbReference type="SAM" id="SignalP"/>
    </source>
</evidence>
<comment type="caution">
    <text evidence="2">The sequence shown here is derived from an EMBL/GenBank/DDBJ whole genome shotgun (WGS) entry which is preliminary data.</text>
</comment>
<gene>
    <name evidence="2" type="ORF">KC19_7G189900</name>
</gene>
<protein>
    <submittedName>
        <fullName evidence="2">Uncharacterized protein</fullName>
    </submittedName>
</protein>